<feature type="region of interest" description="Disordered" evidence="8">
    <location>
        <begin position="761"/>
        <end position="786"/>
    </location>
</feature>
<dbReference type="KEGG" id="gfs:119642336"/>
<feature type="compositionally biased region" description="Polar residues" evidence="8">
    <location>
        <begin position="1134"/>
        <end position="1153"/>
    </location>
</feature>
<feature type="compositionally biased region" description="Low complexity" evidence="8">
    <location>
        <begin position="195"/>
        <end position="217"/>
    </location>
</feature>
<dbReference type="RefSeq" id="XP_037897395.1">
    <property type="nucleotide sequence ID" value="XM_038041467.1"/>
</dbReference>
<dbReference type="Proteomes" id="UP000092443">
    <property type="component" value="Unplaced"/>
</dbReference>
<evidence type="ECO:0000256" key="6">
    <source>
        <dbReference type="ARBA" id="ARBA00043866"/>
    </source>
</evidence>
<name>A0A9C6DYS9_9MUSC</name>
<keyword evidence="2 7" id="KW-0863">Zinc-finger</keyword>
<dbReference type="SMART" id="SM00360">
    <property type="entry name" value="RRM"/>
    <property type="match status" value="2"/>
</dbReference>
<dbReference type="Gene3D" id="3.30.70.330">
    <property type="match status" value="2"/>
</dbReference>
<accession>A0A9C6DYS9</accession>
<evidence type="ECO:0000256" key="8">
    <source>
        <dbReference type="SAM" id="MobiDB-lite"/>
    </source>
</evidence>
<feature type="domain" description="C3H1-type" evidence="9">
    <location>
        <begin position="428"/>
        <end position="456"/>
    </location>
</feature>
<evidence type="ECO:0000256" key="2">
    <source>
        <dbReference type="ARBA" id="ARBA00022771"/>
    </source>
</evidence>
<protein>
    <submittedName>
        <fullName evidence="11">LOW QUALITY PROTEIN: zinc finger protein swm</fullName>
    </submittedName>
</protein>
<keyword evidence="3 7" id="KW-0862">Zinc</keyword>
<dbReference type="InterPro" id="IPR012677">
    <property type="entry name" value="Nucleotide-bd_a/b_plait_sf"/>
</dbReference>
<dbReference type="PROSITE" id="PS50103">
    <property type="entry name" value="ZF_C3H1"/>
    <property type="match status" value="1"/>
</dbReference>
<keyword evidence="4" id="KW-0694">RNA-binding</keyword>
<dbReference type="SUPFAM" id="SSF54928">
    <property type="entry name" value="RNA-binding domain, RBD"/>
    <property type="match status" value="2"/>
</dbReference>
<comment type="function">
    <text evidence="6">May be involved in the turnover of nuclear polyadenylated (pA+) RNA.</text>
</comment>
<keyword evidence="1 7" id="KW-0479">Metal-binding</keyword>
<evidence type="ECO:0000256" key="3">
    <source>
        <dbReference type="ARBA" id="ARBA00022833"/>
    </source>
</evidence>
<feature type="compositionally biased region" description="Acidic residues" evidence="8">
    <location>
        <begin position="1160"/>
        <end position="1170"/>
    </location>
</feature>
<feature type="compositionally biased region" description="Basic residues" evidence="8">
    <location>
        <begin position="278"/>
        <end position="293"/>
    </location>
</feature>
<feature type="compositionally biased region" description="Low complexity" evidence="8">
    <location>
        <begin position="910"/>
        <end position="920"/>
    </location>
</feature>
<dbReference type="PANTHER" id="PTHR14398:SF0">
    <property type="entry name" value="ZINC FINGER PROTEIN SWM"/>
    <property type="match status" value="1"/>
</dbReference>
<dbReference type="Pfam" id="PF14605">
    <property type="entry name" value="Nup35_RRM_2"/>
    <property type="match status" value="1"/>
</dbReference>
<reference evidence="11" key="1">
    <citation type="submission" date="2025-08" db="UniProtKB">
        <authorList>
            <consortium name="RefSeq"/>
        </authorList>
    </citation>
    <scope>IDENTIFICATION</scope>
    <source>
        <tissue evidence="11">Whole body pupa</tissue>
    </source>
</reference>
<sequence>MLINNTEALKSWLVVVLEPLCDADSSALARYVLALLKKDKPEKELKRVMIEQLDVFLTEETKSFVERLFEAISTEEYLKLPPPATATKTDKDNEETTTDIVTTTDIDTQTLRSVAIGTPAGTVTNVIKQHESNHGTINNHESIKVTDATSTTTLTASMYTDKNHTPPIEESKTKDVLITNNASAVAEHTPSSIWSHHQLSSQHNQSQQQLQAYSAHYNYHNPSSGKNETASSTTHTYPVGGGGGNGNNDRHHHHHRSASPPTVTRTITADKENQPRESRRRRASLRSRSRSRSRSNERFSRRSRSRDRRINEREKSQRQFRNKSPPVAGGCDNSRYERRRGGGGGGGSIGDRRRMMVNSSNISGGGERKANATSGSRSANHSSNSPRSRSPSLDRVNKSKRSPSTGRGQLRGVASCATSPESRHHHESKKRQRCRDFDEKGYCVRGETCPWDHGVNPVVFEGLNNTALISMSLREYNPDAPDLWSRAGPPSAAMVNAATPGTLIASSAAAGINPFSGTTRTGGVMMGGPGAPVGFSQVQGPDKVSNGAADYVRNAAGVGFRAAAPMIPFPFNPAAVTTPLQRELIPIPVVDATGGAVGVGGDVNATLQAQGKRRFELEDSVAIAEGPPKRKIPAHSRLGPRVPSMQNCSLELRKVPRGLNTIAHLNNHFAKFGKIVNIQISYDSDPEAAIVTFSTHAEANVAYRSTEAVLNNRFIKVFWHTSADTPISGDGNTVIGQQTGGGRKNSQYHLNNVPAIPTPSADSARTANVSQNQAGPNVNNNNNNASIQDATTINTTANTTITTTTAVVATHVPTPSLRLKNNVPPRPVGVANAIIRKKQEEQVKAVAQLANGLRKRKQELLQSYLKQMKSALDLVERCEPSDPQRGKTLDTIKLLQGTIDRLRKEIATEQEQMQAQIQNQQPPPPVKKTKEQQKKELLDIELELFAQQQEGNDTTATQKRLEELQRSLGIVPGSTPSSAITPTVQGSPNIAKSSHYMAASRNTARARNSYPEGSTRVDRRPKTIVVTGFNSEEADFVLGHFKHFGEITKHDMDLEKPQLILSYATRINAEQAILRGKLFKDKRLQIVFAPVVQTSNVASSVFNKMRPIASPVYKEATTAELNKTNQPQEATTAAISFPNSSQYNSETEATATDTLPELRLEDEEEDEESEDRSWRRCFLPNLNKSHAKRKQHSLRYRL</sequence>
<feature type="compositionally biased region" description="Polar residues" evidence="8">
    <location>
        <begin position="761"/>
        <end position="776"/>
    </location>
</feature>
<dbReference type="AlphaFoldDB" id="A0A9C6DYS9"/>
<feature type="region of interest" description="Disordered" evidence="8">
    <location>
        <begin position="188"/>
        <end position="435"/>
    </location>
</feature>
<evidence type="ECO:0000313" key="10">
    <source>
        <dbReference type="Proteomes" id="UP000092443"/>
    </source>
</evidence>
<evidence type="ECO:0000256" key="4">
    <source>
        <dbReference type="ARBA" id="ARBA00022884"/>
    </source>
</evidence>
<organism evidence="10 11">
    <name type="scientific">Glossina fuscipes</name>
    <dbReference type="NCBI Taxonomy" id="7396"/>
    <lineage>
        <taxon>Eukaryota</taxon>
        <taxon>Metazoa</taxon>
        <taxon>Ecdysozoa</taxon>
        <taxon>Arthropoda</taxon>
        <taxon>Hexapoda</taxon>
        <taxon>Insecta</taxon>
        <taxon>Pterygota</taxon>
        <taxon>Neoptera</taxon>
        <taxon>Endopterygota</taxon>
        <taxon>Diptera</taxon>
        <taxon>Brachycera</taxon>
        <taxon>Muscomorpha</taxon>
        <taxon>Hippoboscoidea</taxon>
        <taxon>Glossinidae</taxon>
        <taxon>Glossina</taxon>
    </lineage>
</organism>
<keyword evidence="10" id="KW-1185">Reference proteome</keyword>
<feature type="region of interest" description="Disordered" evidence="8">
    <location>
        <begin position="1134"/>
        <end position="1173"/>
    </location>
</feature>
<feature type="compositionally biased region" description="Low complexity" evidence="8">
    <location>
        <begin position="374"/>
        <end position="391"/>
    </location>
</feature>
<gene>
    <name evidence="11" type="primary">LOC119642336</name>
</gene>
<dbReference type="GO" id="GO:0003723">
    <property type="term" value="F:RNA binding"/>
    <property type="evidence" value="ECO:0007669"/>
    <property type="project" value="UniProtKB-KW"/>
</dbReference>
<keyword evidence="5" id="KW-0175">Coiled coil</keyword>
<dbReference type="GO" id="GO:0005634">
    <property type="term" value="C:nucleus"/>
    <property type="evidence" value="ECO:0007669"/>
    <property type="project" value="TreeGrafter"/>
</dbReference>
<evidence type="ECO:0000313" key="11">
    <source>
        <dbReference type="RefSeq" id="XP_037897395.1"/>
    </source>
</evidence>
<feature type="zinc finger region" description="C3H1-type" evidence="7">
    <location>
        <begin position="428"/>
        <end position="456"/>
    </location>
</feature>
<dbReference type="GeneID" id="119642336"/>
<feature type="compositionally biased region" description="Basic and acidic residues" evidence="8">
    <location>
        <begin position="268"/>
        <end position="277"/>
    </location>
</feature>
<evidence type="ECO:0000256" key="5">
    <source>
        <dbReference type="ARBA" id="ARBA00023054"/>
    </source>
</evidence>
<evidence type="ECO:0000256" key="1">
    <source>
        <dbReference type="ARBA" id="ARBA00022723"/>
    </source>
</evidence>
<dbReference type="GO" id="GO:0008270">
    <property type="term" value="F:zinc ion binding"/>
    <property type="evidence" value="ECO:0007669"/>
    <property type="project" value="UniProtKB-KW"/>
</dbReference>
<dbReference type="PANTHER" id="PTHR14398">
    <property type="entry name" value="RNA RECOGNITION RRM/RNP DOMAIN"/>
    <property type="match status" value="1"/>
</dbReference>
<dbReference type="InterPro" id="IPR035979">
    <property type="entry name" value="RBD_domain_sf"/>
</dbReference>
<dbReference type="InterPro" id="IPR002483">
    <property type="entry name" value="PWI_dom"/>
</dbReference>
<feature type="compositionally biased region" description="Low complexity" evidence="8">
    <location>
        <begin position="777"/>
        <end position="786"/>
    </location>
</feature>
<dbReference type="Pfam" id="PF01480">
    <property type="entry name" value="PWI"/>
    <property type="match status" value="1"/>
</dbReference>
<feature type="region of interest" description="Disordered" evidence="8">
    <location>
        <begin position="910"/>
        <end position="932"/>
    </location>
</feature>
<evidence type="ECO:0000259" key="9">
    <source>
        <dbReference type="PROSITE" id="PS50103"/>
    </source>
</evidence>
<dbReference type="InterPro" id="IPR000571">
    <property type="entry name" value="Znf_CCCH"/>
</dbReference>
<dbReference type="FunFam" id="3.30.70.330:FF:000330">
    <property type="entry name" value="RNA-binding motif protein 26"/>
    <property type="match status" value="1"/>
</dbReference>
<feature type="compositionally biased region" description="Basic and acidic residues" evidence="8">
    <location>
        <begin position="308"/>
        <end position="317"/>
    </location>
</feature>
<proteinExistence type="predicted"/>
<dbReference type="FunFam" id="3.30.70.330:FF:000622">
    <property type="entry name" value="Uncharacterized protein, isoform B"/>
    <property type="match status" value="1"/>
</dbReference>
<feature type="compositionally biased region" description="Polar residues" evidence="8">
    <location>
        <begin position="220"/>
        <end position="236"/>
    </location>
</feature>
<feature type="compositionally biased region" description="Basic residues" evidence="8">
    <location>
        <begin position="423"/>
        <end position="433"/>
    </location>
</feature>
<dbReference type="CDD" id="cd12257">
    <property type="entry name" value="RRM1_RBM26_like"/>
    <property type="match status" value="1"/>
</dbReference>
<dbReference type="InterPro" id="IPR045137">
    <property type="entry name" value="RBM26/27"/>
</dbReference>
<dbReference type="InterPro" id="IPR000504">
    <property type="entry name" value="RRM_dom"/>
</dbReference>
<evidence type="ECO:0000256" key="7">
    <source>
        <dbReference type="PROSITE-ProRule" id="PRU00723"/>
    </source>
</evidence>